<keyword evidence="2 4" id="KW-0378">Hydrolase</keyword>
<dbReference type="RefSeq" id="WP_309392048.1">
    <property type="nucleotide sequence ID" value="NZ_JADBEO010000023.1"/>
</dbReference>
<dbReference type="InterPro" id="IPR045254">
    <property type="entry name" value="Nit1/2_C-N_Hydrolase"/>
</dbReference>
<feature type="domain" description="CN hydrolase" evidence="3">
    <location>
        <begin position="10"/>
        <end position="257"/>
    </location>
</feature>
<dbReference type="GO" id="GO:0016787">
    <property type="term" value="F:hydrolase activity"/>
    <property type="evidence" value="ECO:0007669"/>
    <property type="project" value="UniProtKB-KW"/>
</dbReference>
<dbReference type="PROSITE" id="PS01227">
    <property type="entry name" value="UPF0012"/>
    <property type="match status" value="1"/>
</dbReference>
<accession>A0ABU1DGR1</accession>
<comment type="similarity">
    <text evidence="1">Belongs to the carbon-nitrogen hydrolase superfamily. NIT1/NIT2 family.</text>
</comment>
<dbReference type="Proteomes" id="UP001181622">
    <property type="component" value="Unassembled WGS sequence"/>
</dbReference>
<evidence type="ECO:0000256" key="2">
    <source>
        <dbReference type="ARBA" id="ARBA00022801"/>
    </source>
</evidence>
<dbReference type="InterPro" id="IPR003010">
    <property type="entry name" value="C-N_Hydrolase"/>
</dbReference>
<organism evidence="4 5">
    <name type="scientific">Chelatococcus sambhunathii</name>
    <dbReference type="NCBI Taxonomy" id="363953"/>
    <lineage>
        <taxon>Bacteria</taxon>
        <taxon>Pseudomonadati</taxon>
        <taxon>Pseudomonadota</taxon>
        <taxon>Alphaproteobacteria</taxon>
        <taxon>Hyphomicrobiales</taxon>
        <taxon>Chelatococcaceae</taxon>
        <taxon>Chelatococcus</taxon>
    </lineage>
</organism>
<dbReference type="Gene3D" id="3.60.110.10">
    <property type="entry name" value="Carbon-nitrogen hydrolase"/>
    <property type="match status" value="1"/>
</dbReference>
<dbReference type="SUPFAM" id="SSF56317">
    <property type="entry name" value="Carbon-nitrogen hydrolase"/>
    <property type="match status" value="1"/>
</dbReference>
<dbReference type="CDD" id="cd07572">
    <property type="entry name" value="nit"/>
    <property type="match status" value="1"/>
</dbReference>
<dbReference type="PANTHER" id="PTHR23088:SF27">
    <property type="entry name" value="DEAMINATED GLUTATHIONE AMIDASE"/>
    <property type="match status" value="1"/>
</dbReference>
<protein>
    <submittedName>
        <fullName evidence="4">Carbon-nitrogen hydrolase family protein</fullName>
    </submittedName>
</protein>
<sequence length="293" mass="31692">MAGTAAERSFVAACVQMRAGKVATRNVDQAARLAKQAAEAGATYVQTPEMTNLLVRSRDELFAAILPEEADPSLAAFQELARALKVTLHLGSLAIRLEGDRAANRAFVIDPAGDIVARYDKIHMFDVDLPDGESWRESATYRPGEQAVVVQMPWGGLGLTICYDVRFPTLHRALAEHGAEVIASPAAFTKKTGEAHWHVLLRARAVETGAFVVAAAQGGRHEDGRETFGHSLIVDPWGRILAEAGEEPGFILAEIDLDKVADIRQRIPSLENGRRFAVTPLPVEPATLREAAS</sequence>
<dbReference type="PANTHER" id="PTHR23088">
    <property type="entry name" value="NITRILASE-RELATED"/>
    <property type="match status" value="1"/>
</dbReference>
<evidence type="ECO:0000313" key="5">
    <source>
        <dbReference type="Proteomes" id="UP001181622"/>
    </source>
</evidence>
<dbReference type="PROSITE" id="PS50263">
    <property type="entry name" value="CN_HYDROLASE"/>
    <property type="match status" value="1"/>
</dbReference>
<comment type="caution">
    <text evidence="4">The sequence shown here is derived from an EMBL/GenBank/DDBJ whole genome shotgun (WGS) entry which is preliminary data.</text>
</comment>
<name>A0ABU1DGR1_9HYPH</name>
<evidence type="ECO:0000259" key="3">
    <source>
        <dbReference type="PROSITE" id="PS50263"/>
    </source>
</evidence>
<dbReference type="InterPro" id="IPR001110">
    <property type="entry name" value="UPF0012_CS"/>
</dbReference>
<dbReference type="Pfam" id="PF00795">
    <property type="entry name" value="CN_hydrolase"/>
    <property type="match status" value="1"/>
</dbReference>
<proteinExistence type="inferred from homology"/>
<reference evidence="4" key="1">
    <citation type="submission" date="2020-10" db="EMBL/GenBank/DDBJ databases">
        <authorList>
            <person name="Abbas A."/>
            <person name="Razzaq R."/>
            <person name="Waqas M."/>
            <person name="Abbas N."/>
            <person name="Nielsen T.K."/>
            <person name="Hansen L.H."/>
            <person name="Hussain S."/>
            <person name="Shahid M."/>
        </authorList>
    </citation>
    <scope>NUCLEOTIDE SEQUENCE</scope>
    <source>
        <strain evidence="4">S14</strain>
    </source>
</reference>
<gene>
    <name evidence="4" type="ORF">IHQ68_11835</name>
</gene>
<keyword evidence="5" id="KW-1185">Reference proteome</keyword>
<evidence type="ECO:0000256" key="1">
    <source>
        <dbReference type="ARBA" id="ARBA00010613"/>
    </source>
</evidence>
<dbReference type="EMBL" id="JADBEO010000023">
    <property type="protein sequence ID" value="MDR4307307.1"/>
    <property type="molecule type" value="Genomic_DNA"/>
</dbReference>
<dbReference type="InterPro" id="IPR036526">
    <property type="entry name" value="C-N_Hydrolase_sf"/>
</dbReference>
<evidence type="ECO:0000313" key="4">
    <source>
        <dbReference type="EMBL" id="MDR4307307.1"/>
    </source>
</evidence>